<evidence type="ECO:0000313" key="1">
    <source>
        <dbReference type="EMBL" id="KAF7822388.1"/>
    </source>
</evidence>
<gene>
    <name evidence="1" type="ORF">G2W53_027843</name>
</gene>
<accession>A0A834THP1</accession>
<proteinExistence type="predicted"/>
<dbReference type="GO" id="GO:0016301">
    <property type="term" value="F:kinase activity"/>
    <property type="evidence" value="ECO:0007669"/>
    <property type="project" value="UniProtKB-KW"/>
</dbReference>
<sequence length="146" mass="15988">MTVVDVAFVDVAESSDADDEELVEVVGGGSDFGDGEVTAKLRWNSSSLSPIKNIRTLLSQLVGYVNIEQSVRSIVNIGIKLTEMESQHVGEARINKENPSEVRVLVCSLIHTHVAFSSVDLIRCCVIGNLGEVEFHLLLNIRRLLI</sequence>
<comment type="caution">
    <text evidence="1">The sequence shown here is derived from an EMBL/GenBank/DDBJ whole genome shotgun (WGS) entry which is preliminary data.</text>
</comment>
<dbReference type="Proteomes" id="UP000634136">
    <property type="component" value="Unassembled WGS sequence"/>
</dbReference>
<keyword evidence="1" id="KW-0418">Kinase</keyword>
<keyword evidence="2" id="KW-1185">Reference proteome</keyword>
<name>A0A834THP1_9FABA</name>
<dbReference type="AlphaFoldDB" id="A0A834THP1"/>
<organism evidence="1 2">
    <name type="scientific">Senna tora</name>
    <dbReference type="NCBI Taxonomy" id="362788"/>
    <lineage>
        <taxon>Eukaryota</taxon>
        <taxon>Viridiplantae</taxon>
        <taxon>Streptophyta</taxon>
        <taxon>Embryophyta</taxon>
        <taxon>Tracheophyta</taxon>
        <taxon>Spermatophyta</taxon>
        <taxon>Magnoliopsida</taxon>
        <taxon>eudicotyledons</taxon>
        <taxon>Gunneridae</taxon>
        <taxon>Pentapetalae</taxon>
        <taxon>rosids</taxon>
        <taxon>fabids</taxon>
        <taxon>Fabales</taxon>
        <taxon>Fabaceae</taxon>
        <taxon>Caesalpinioideae</taxon>
        <taxon>Cassia clade</taxon>
        <taxon>Senna</taxon>
    </lineage>
</organism>
<evidence type="ECO:0000313" key="2">
    <source>
        <dbReference type="Proteomes" id="UP000634136"/>
    </source>
</evidence>
<keyword evidence="1" id="KW-0675">Receptor</keyword>
<keyword evidence="1" id="KW-0808">Transferase</keyword>
<reference evidence="1" key="1">
    <citation type="submission" date="2020-09" db="EMBL/GenBank/DDBJ databases">
        <title>Genome-Enabled Discovery of Anthraquinone Biosynthesis in Senna tora.</title>
        <authorList>
            <person name="Kang S.-H."/>
            <person name="Pandey R.P."/>
            <person name="Lee C.-M."/>
            <person name="Sim J.-S."/>
            <person name="Jeong J.-T."/>
            <person name="Choi B.-S."/>
            <person name="Jung M."/>
            <person name="Ginzburg D."/>
            <person name="Zhao K."/>
            <person name="Won S.Y."/>
            <person name="Oh T.-J."/>
            <person name="Yu Y."/>
            <person name="Kim N.-H."/>
            <person name="Lee O.R."/>
            <person name="Lee T.-H."/>
            <person name="Bashyal P."/>
            <person name="Kim T.-S."/>
            <person name="Lee W.-H."/>
            <person name="Kawkins C."/>
            <person name="Kim C.-K."/>
            <person name="Kim J.S."/>
            <person name="Ahn B.O."/>
            <person name="Rhee S.Y."/>
            <person name="Sohng J.K."/>
        </authorList>
    </citation>
    <scope>NUCLEOTIDE SEQUENCE</scope>
    <source>
        <tissue evidence="1">Leaf</tissue>
    </source>
</reference>
<protein>
    <submittedName>
        <fullName evidence="1">Receptor-like protein kinase FERONIA</fullName>
    </submittedName>
</protein>
<dbReference type="EMBL" id="JAAIUW010000008">
    <property type="protein sequence ID" value="KAF7822388.1"/>
    <property type="molecule type" value="Genomic_DNA"/>
</dbReference>